<dbReference type="PANTHER" id="PTHR45138">
    <property type="entry name" value="REGULATORY COMPONENTS OF SENSORY TRANSDUCTION SYSTEM"/>
    <property type="match status" value="1"/>
</dbReference>
<dbReference type="InterPro" id="IPR029787">
    <property type="entry name" value="Nucleotide_cyclase"/>
</dbReference>
<feature type="transmembrane region" description="Helical" evidence="1">
    <location>
        <begin position="50"/>
        <end position="72"/>
    </location>
</feature>
<accession>A0ABT6F0F5</accession>
<organism evidence="3 4">
    <name type="scientific">Candidatus Synechococcus calcipolaris G9</name>
    <dbReference type="NCBI Taxonomy" id="1497997"/>
    <lineage>
        <taxon>Bacteria</taxon>
        <taxon>Bacillati</taxon>
        <taxon>Cyanobacteriota</taxon>
        <taxon>Cyanophyceae</taxon>
        <taxon>Synechococcales</taxon>
        <taxon>Synechococcaceae</taxon>
        <taxon>Synechococcus</taxon>
    </lineage>
</organism>
<feature type="domain" description="GGDEF" evidence="2">
    <location>
        <begin position="150"/>
        <end position="283"/>
    </location>
</feature>
<dbReference type="InterPro" id="IPR050469">
    <property type="entry name" value="Diguanylate_Cyclase"/>
</dbReference>
<evidence type="ECO:0000313" key="4">
    <source>
        <dbReference type="Proteomes" id="UP001154265"/>
    </source>
</evidence>
<keyword evidence="1" id="KW-0472">Membrane</keyword>
<dbReference type="SUPFAM" id="SSF55073">
    <property type="entry name" value="Nucleotide cyclase"/>
    <property type="match status" value="1"/>
</dbReference>
<dbReference type="Pfam" id="PF25487">
    <property type="entry name" value="ETR1_N"/>
    <property type="match status" value="1"/>
</dbReference>
<proteinExistence type="predicted"/>
<dbReference type="CDD" id="cd01949">
    <property type="entry name" value="GGDEF"/>
    <property type="match status" value="1"/>
</dbReference>
<dbReference type="InterPro" id="IPR058544">
    <property type="entry name" value="ETR1_N"/>
</dbReference>
<dbReference type="EMBL" id="JAKKUT010000002">
    <property type="protein sequence ID" value="MDG2991346.1"/>
    <property type="molecule type" value="Genomic_DNA"/>
</dbReference>
<keyword evidence="4" id="KW-1185">Reference proteome</keyword>
<dbReference type="InterPro" id="IPR043128">
    <property type="entry name" value="Rev_trsase/Diguanyl_cyclase"/>
</dbReference>
<feature type="transmembrane region" description="Helical" evidence="1">
    <location>
        <begin position="20"/>
        <end position="38"/>
    </location>
</feature>
<dbReference type="PANTHER" id="PTHR45138:SF24">
    <property type="entry name" value="DIGUANYLATE CYCLASE DGCC-RELATED"/>
    <property type="match status" value="1"/>
</dbReference>
<dbReference type="RefSeq" id="WP_277867216.1">
    <property type="nucleotide sequence ID" value="NZ_JAKKUT010000002.1"/>
</dbReference>
<protein>
    <submittedName>
        <fullName evidence="3">GGDEF domain-containing protein</fullName>
    </submittedName>
</protein>
<dbReference type="SMART" id="SM00267">
    <property type="entry name" value="GGDEF"/>
    <property type="match status" value="1"/>
</dbReference>
<dbReference type="Proteomes" id="UP001154265">
    <property type="component" value="Unassembled WGS sequence"/>
</dbReference>
<feature type="transmembrane region" description="Helical" evidence="1">
    <location>
        <begin position="84"/>
        <end position="105"/>
    </location>
</feature>
<sequence>MPHGSCFFWDVPLTTLHASGDIFVAIAYFSIPLLLLINRHYVTPDLRPTLFLFAGFILSCGIGHGVAAWNIWHSDYWLEGSVKIFTAGISLLTAWQLSYYIPIFLRTRQDLAQTQEQVFTDALTGIGNRRGLDQAIGAGCVIQTQSDRPCRAVLMLMDLDNFKQINDTYGHPVGDQVLQQVAELLNRNTRSDDYVGRIGGDEFALLISGCDQDQAQKIAQKLQRLICNLHVEGNVPANSIHLGVSIGIIWIDCQQSPQQLYRAVDAALYQAKRRKNSICWAQEVEDLPDATININILQQE</sequence>
<evidence type="ECO:0000256" key="1">
    <source>
        <dbReference type="SAM" id="Phobius"/>
    </source>
</evidence>
<keyword evidence="1" id="KW-1133">Transmembrane helix</keyword>
<gene>
    <name evidence="3" type="ORF">L3556_10450</name>
</gene>
<comment type="caution">
    <text evidence="3">The sequence shown here is derived from an EMBL/GenBank/DDBJ whole genome shotgun (WGS) entry which is preliminary data.</text>
</comment>
<dbReference type="Pfam" id="PF00990">
    <property type="entry name" value="GGDEF"/>
    <property type="match status" value="1"/>
</dbReference>
<keyword evidence="1" id="KW-0812">Transmembrane</keyword>
<dbReference type="InterPro" id="IPR000160">
    <property type="entry name" value="GGDEF_dom"/>
</dbReference>
<dbReference type="NCBIfam" id="TIGR00254">
    <property type="entry name" value="GGDEF"/>
    <property type="match status" value="1"/>
</dbReference>
<evidence type="ECO:0000313" key="3">
    <source>
        <dbReference type="EMBL" id="MDG2991346.1"/>
    </source>
</evidence>
<evidence type="ECO:0000259" key="2">
    <source>
        <dbReference type="PROSITE" id="PS50887"/>
    </source>
</evidence>
<reference evidence="3" key="1">
    <citation type="journal article" date="2022" name="Genome Biol. Evol.">
        <title>A New Gene Family Diagnostic for Intracellular Biomineralization of Amorphous Ca Carbonates by Cyanobacteria.</title>
        <authorList>
            <person name="Benzerara K."/>
            <person name="Duprat E."/>
            <person name="Bitard-Feildel T."/>
            <person name="Caumes G."/>
            <person name="Cassier-Chauvat C."/>
            <person name="Chauvat F."/>
            <person name="Dezi M."/>
            <person name="Diop S.I."/>
            <person name="Gaschignard G."/>
            <person name="Gorgen S."/>
            <person name="Gugger M."/>
            <person name="Lopez-Garcia P."/>
            <person name="Millet M."/>
            <person name="Skouri-Panet F."/>
            <person name="Moreira D."/>
            <person name="Callebaut I."/>
        </authorList>
    </citation>
    <scope>NUCLEOTIDE SEQUENCE</scope>
    <source>
        <strain evidence="3">G9</strain>
    </source>
</reference>
<dbReference type="PROSITE" id="PS50887">
    <property type="entry name" value="GGDEF"/>
    <property type="match status" value="1"/>
</dbReference>
<dbReference type="Gene3D" id="3.30.70.270">
    <property type="match status" value="1"/>
</dbReference>
<reference evidence="3" key="2">
    <citation type="submission" date="2022-01" db="EMBL/GenBank/DDBJ databases">
        <authorList>
            <person name="Zivanovic Y."/>
            <person name="Moreira D."/>
            <person name="Lopez-Garcia P."/>
        </authorList>
    </citation>
    <scope>NUCLEOTIDE SEQUENCE</scope>
    <source>
        <strain evidence="3">G9</strain>
    </source>
</reference>
<name>A0ABT6F0F5_9SYNE</name>